<sequence>MPTLGQDKFVTINGLQLHYVEWGSTGKPSIVLLHGFQSNAHTWDTFSSAMATDYHVLALEQRGHGDSAWAPDGNYAPEAFASDAAAFIEALNLAPTLLIGHSMGGRYAALVTAEHPDKVAKLVMVDTPAELPPNIESLLAQQPDRDNLPEPETFDAFEDIIAKATSEYPLTPEAELRRANYHNLYHGADGKWHWKWDLNLIERECISRILKMDDLYDVFPRVQCPALLFRGAESPLLTAEVAQKMIERLPNGRLEEIANAAHTVNADQAEAFQTITASFLAA</sequence>
<evidence type="ECO:0000313" key="4">
    <source>
        <dbReference type="Proteomes" id="UP000019140"/>
    </source>
</evidence>
<evidence type="ECO:0000256" key="1">
    <source>
        <dbReference type="ARBA" id="ARBA00022801"/>
    </source>
</evidence>
<dbReference type="AlphaFoldDB" id="W4M1G0"/>
<dbReference type="Gene3D" id="3.40.50.1820">
    <property type="entry name" value="alpha/beta hydrolase"/>
    <property type="match status" value="1"/>
</dbReference>
<dbReference type="GO" id="GO:0016787">
    <property type="term" value="F:hydrolase activity"/>
    <property type="evidence" value="ECO:0007669"/>
    <property type="project" value="UniProtKB-KW"/>
</dbReference>
<protein>
    <recommendedName>
        <fullName evidence="2">AB hydrolase-1 domain-containing protein</fullName>
    </recommendedName>
</protein>
<evidence type="ECO:0000259" key="2">
    <source>
        <dbReference type="Pfam" id="PF00561"/>
    </source>
</evidence>
<gene>
    <name evidence="3" type="ORF">ETSY2_30270</name>
</gene>
<dbReference type="EMBL" id="AZHX01001282">
    <property type="protein sequence ID" value="ETX04184.1"/>
    <property type="molecule type" value="Genomic_DNA"/>
</dbReference>
<dbReference type="HOGENOM" id="CLU_020336_13_5_7"/>
<dbReference type="InterPro" id="IPR050266">
    <property type="entry name" value="AB_hydrolase_sf"/>
</dbReference>
<dbReference type="SUPFAM" id="SSF53474">
    <property type="entry name" value="alpha/beta-Hydrolases"/>
    <property type="match status" value="1"/>
</dbReference>
<comment type="caution">
    <text evidence="3">The sequence shown here is derived from an EMBL/GenBank/DDBJ whole genome shotgun (WGS) entry which is preliminary data.</text>
</comment>
<name>W4M1G0_9BACT</name>
<dbReference type="InterPro" id="IPR000073">
    <property type="entry name" value="AB_hydrolase_1"/>
</dbReference>
<accession>W4M1G0</accession>
<dbReference type="GO" id="GO:0016020">
    <property type="term" value="C:membrane"/>
    <property type="evidence" value="ECO:0007669"/>
    <property type="project" value="TreeGrafter"/>
</dbReference>
<keyword evidence="1" id="KW-0378">Hydrolase</keyword>
<proteinExistence type="predicted"/>
<dbReference type="InterPro" id="IPR029058">
    <property type="entry name" value="AB_hydrolase_fold"/>
</dbReference>
<keyword evidence="4" id="KW-1185">Reference proteome</keyword>
<dbReference type="PANTHER" id="PTHR43798">
    <property type="entry name" value="MONOACYLGLYCEROL LIPASE"/>
    <property type="match status" value="1"/>
</dbReference>
<dbReference type="Proteomes" id="UP000019140">
    <property type="component" value="Unassembled WGS sequence"/>
</dbReference>
<feature type="domain" description="AB hydrolase-1" evidence="2">
    <location>
        <begin position="28"/>
        <end position="265"/>
    </location>
</feature>
<dbReference type="Pfam" id="PF00561">
    <property type="entry name" value="Abhydrolase_1"/>
    <property type="match status" value="1"/>
</dbReference>
<dbReference type="PRINTS" id="PR00111">
    <property type="entry name" value="ABHYDROLASE"/>
</dbReference>
<dbReference type="PANTHER" id="PTHR43798:SF31">
    <property type="entry name" value="AB HYDROLASE SUPERFAMILY PROTEIN YCLE"/>
    <property type="match status" value="1"/>
</dbReference>
<evidence type="ECO:0000313" key="3">
    <source>
        <dbReference type="EMBL" id="ETX04184.1"/>
    </source>
</evidence>
<reference evidence="3 4" key="1">
    <citation type="journal article" date="2014" name="Nature">
        <title>An environmental bacterial taxon with a large and distinct metabolic repertoire.</title>
        <authorList>
            <person name="Wilson M.C."/>
            <person name="Mori T."/>
            <person name="Ruckert C."/>
            <person name="Uria A.R."/>
            <person name="Helf M.J."/>
            <person name="Takada K."/>
            <person name="Gernert C."/>
            <person name="Steffens U.A."/>
            <person name="Heycke N."/>
            <person name="Schmitt S."/>
            <person name="Rinke C."/>
            <person name="Helfrich E.J."/>
            <person name="Brachmann A.O."/>
            <person name="Gurgui C."/>
            <person name="Wakimoto T."/>
            <person name="Kracht M."/>
            <person name="Crusemann M."/>
            <person name="Hentschel U."/>
            <person name="Abe I."/>
            <person name="Matsunaga S."/>
            <person name="Kalinowski J."/>
            <person name="Takeyama H."/>
            <person name="Piel J."/>
        </authorList>
    </citation>
    <scope>NUCLEOTIDE SEQUENCE [LARGE SCALE GENOMIC DNA]</scope>
    <source>
        <strain evidence="4">TSY2</strain>
    </source>
</reference>
<organism evidence="3 4">
    <name type="scientific">Candidatus Entotheonella gemina</name>
    <dbReference type="NCBI Taxonomy" id="1429439"/>
    <lineage>
        <taxon>Bacteria</taxon>
        <taxon>Pseudomonadati</taxon>
        <taxon>Nitrospinota/Tectimicrobiota group</taxon>
        <taxon>Candidatus Tectimicrobiota</taxon>
        <taxon>Candidatus Entotheonellia</taxon>
        <taxon>Candidatus Entotheonellales</taxon>
        <taxon>Candidatus Entotheonellaceae</taxon>
        <taxon>Candidatus Entotheonella</taxon>
    </lineage>
</organism>